<dbReference type="OrthoDB" id="6765476at2759"/>
<evidence type="ECO:0000313" key="4">
    <source>
        <dbReference type="Proteomes" id="UP001152888"/>
    </source>
</evidence>
<organism evidence="3 4">
    <name type="scientific">Acanthoscelides obtectus</name>
    <name type="common">Bean weevil</name>
    <name type="synonym">Bruchus obtectus</name>
    <dbReference type="NCBI Taxonomy" id="200917"/>
    <lineage>
        <taxon>Eukaryota</taxon>
        <taxon>Metazoa</taxon>
        <taxon>Ecdysozoa</taxon>
        <taxon>Arthropoda</taxon>
        <taxon>Hexapoda</taxon>
        <taxon>Insecta</taxon>
        <taxon>Pterygota</taxon>
        <taxon>Neoptera</taxon>
        <taxon>Endopterygota</taxon>
        <taxon>Coleoptera</taxon>
        <taxon>Polyphaga</taxon>
        <taxon>Cucujiformia</taxon>
        <taxon>Chrysomeloidea</taxon>
        <taxon>Chrysomelidae</taxon>
        <taxon>Bruchinae</taxon>
        <taxon>Bruchini</taxon>
        <taxon>Acanthoscelides</taxon>
    </lineage>
</organism>
<keyword evidence="2" id="KW-0472">Membrane</keyword>
<dbReference type="Proteomes" id="UP001152888">
    <property type="component" value="Unassembled WGS sequence"/>
</dbReference>
<gene>
    <name evidence="3" type="ORF">ACAOBT_LOCUS37937</name>
</gene>
<keyword evidence="4" id="KW-1185">Reference proteome</keyword>
<accession>A0A9P0VU21</accession>
<proteinExistence type="predicted"/>
<feature type="compositionally biased region" description="Acidic residues" evidence="1">
    <location>
        <begin position="277"/>
        <end position="290"/>
    </location>
</feature>
<sequence length="983" mass="110276">MHPLWMNKPATEAPSCRGLQEESGLISADAKEIEKRSLRAEADIVSYGSTFQKFVPIETHLRNPTQVTTVPVVNRRQLQSCENADSQGTGAAIPAKRKSSLEEAYNTKGPSLLRLSETIEIPAFHGSDLSIPVDSRHPPGTMVCEPLHVAPGICVARTLVDIPNDIRRISPIPPNDTYVGDAWADPPALAEVAESAGESIREENSSGSTESTSYLPVDETSFYATPRSPSEEECVEEDGKLGSFETSISPRRIAKNKEDEDGDTPPSPIDHKREEDRDLETELLPAEEEPTGQQTHQELARRHTRSQGPVPDLPWMFGLLVILAASMQLLEADIIAYDCKDDSVELTKVSLLKVKPCLDPRKAEETKPWDIQLVQKRQYVGVHVYTCLITVQQTIQHCGMHSHSSTVAGGLGKYVLDLSDSECRKAQRFQHLDLRAIGAGMVSQLTKNGTTEISTTLQGQLDTEGRCEGVTFTVGEVVYKNVVVSGAITIKLSDYDTVANVELNTIHLRSGTICPFNDGACFDDLSGIALWESHYEDQCTNKGVDVLYEGNATLLTLRKDPLIQYVIVETDDTVFALKLTKPEDLCHQHAWQTEQNRLLVIFRDSIGFYFRKSTKIAQNTDMMAHVLSKLLYLEIAVKRYMADIVYDAIVKRCQLREKILQNRITMALQAPDLIGNLIKETTGYVGRVMGEVLYIAKCKPIVVEIRKSQKCYQELPVTYNNETWYRTPISHILVQHGKEVDCQPLLPANFQLEGTWIEISPALKRTSSVMELDANEEKDTITLTKISPISSHGLYTKEEMDTFQQALLFPNEREAVANEMARRLAGRKNTTNRYYMPGLFTREEFKNIAITAAEHVWGFLSRMGNIFSVCAFLYTMLCIASYVASVIANYFTLRNAARNHPRRRRYLWASLWQALAHRYLYHLHTQREGQFELQEINHQSNAETTTEVDVAIQVEPVPTAPGYPQLRPCKDSTCLDPHAVAYQ</sequence>
<reference evidence="3" key="1">
    <citation type="submission" date="2022-03" db="EMBL/GenBank/DDBJ databases">
        <authorList>
            <person name="Sayadi A."/>
        </authorList>
    </citation>
    <scope>NUCLEOTIDE SEQUENCE</scope>
</reference>
<name>A0A9P0VU21_ACAOB</name>
<protein>
    <submittedName>
        <fullName evidence="3">Uncharacterized protein</fullName>
    </submittedName>
</protein>
<feature type="region of interest" description="Disordered" evidence="1">
    <location>
        <begin position="193"/>
        <end position="307"/>
    </location>
</feature>
<dbReference type="Pfam" id="PF24664">
    <property type="entry name" value="Monjiviricetes_fusion"/>
    <property type="match status" value="1"/>
</dbReference>
<evidence type="ECO:0000256" key="1">
    <source>
        <dbReference type="SAM" id="MobiDB-lite"/>
    </source>
</evidence>
<evidence type="ECO:0000313" key="3">
    <source>
        <dbReference type="EMBL" id="CAH2020553.1"/>
    </source>
</evidence>
<feature type="transmembrane region" description="Helical" evidence="2">
    <location>
        <begin position="871"/>
        <end position="893"/>
    </location>
</feature>
<evidence type="ECO:0000256" key="2">
    <source>
        <dbReference type="SAM" id="Phobius"/>
    </source>
</evidence>
<dbReference type="AlphaFoldDB" id="A0A9P0VU21"/>
<dbReference type="EMBL" id="CAKOFQ010011178">
    <property type="protein sequence ID" value="CAH2020553.1"/>
    <property type="molecule type" value="Genomic_DNA"/>
</dbReference>
<keyword evidence="2" id="KW-0812">Transmembrane</keyword>
<comment type="caution">
    <text evidence="3">The sequence shown here is derived from an EMBL/GenBank/DDBJ whole genome shotgun (WGS) entry which is preliminary data.</text>
</comment>
<keyword evidence="2" id="KW-1133">Transmembrane helix</keyword>